<proteinExistence type="predicted"/>
<evidence type="ECO:0000313" key="2">
    <source>
        <dbReference type="EMBL" id="QEU88951.1"/>
    </source>
</evidence>
<dbReference type="EMBL" id="CP023700">
    <property type="protein sequence ID" value="QEU88951.1"/>
    <property type="molecule type" value="Genomic_DNA"/>
</dbReference>
<name>A0ABX6AP57_STRVD</name>
<evidence type="ECO:0000256" key="1">
    <source>
        <dbReference type="SAM" id="MobiDB-lite"/>
    </source>
</evidence>
<feature type="region of interest" description="Disordered" evidence="1">
    <location>
        <begin position="69"/>
        <end position="101"/>
    </location>
</feature>
<dbReference type="Proteomes" id="UP000327143">
    <property type="component" value="Chromosome"/>
</dbReference>
<sequence>MQELLALGLTVEDPRGIADRLHLLVDDPQRRCAHAGTVSPAHGVVERRPAVLDAGIDRLSRLRARLTQRAGRAQAGPGAHRCAAPRRPASALSGRGRPDRSGCALRSVRLRVAGPGSSRLTAFV</sequence>
<reference evidence="2 3" key="1">
    <citation type="submission" date="2017-09" db="EMBL/GenBank/DDBJ databases">
        <authorList>
            <person name="Lee N."/>
            <person name="Cho B.-K."/>
        </authorList>
    </citation>
    <scope>NUCLEOTIDE SEQUENCE [LARGE SCALE GENOMIC DNA]</scope>
    <source>
        <strain evidence="2 3">ATCC 39115</strain>
    </source>
</reference>
<keyword evidence="3" id="KW-1185">Reference proteome</keyword>
<protein>
    <submittedName>
        <fullName evidence="2">Uncharacterized protein</fullName>
    </submittedName>
</protein>
<gene>
    <name evidence="2" type="ORF">CP969_32890</name>
</gene>
<evidence type="ECO:0000313" key="3">
    <source>
        <dbReference type="Proteomes" id="UP000327143"/>
    </source>
</evidence>
<accession>A0ABX6AP57</accession>
<feature type="compositionally biased region" description="Low complexity" evidence="1">
    <location>
        <begin position="69"/>
        <end position="79"/>
    </location>
</feature>
<organism evidence="2 3">
    <name type="scientific">Streptomyces viridosporus T7A</name>
    <dbReference type="NCBI Taxonomy" id="665577"/>
    <lineage>
        <taxon>Bacteria</taxon>
        <taxon>Bacillati</taxon>
        <taxon>Actinomycetota</taxon>
        <taxon>Actinomycetes</taxon>
        <taxon>Kitasatosporales</taxon>
        <taxon>Streptomycetaceae</taxon>
        <taxon>Streptomyces</taxon>
    </lineage>
</organism>
<dbReference type="RefSeq" id="WP_004979992.1">
    <property type="nucleotide sequence ID" value="NZ_CP023700.1"/>
</dbReference>